<evidence type="ECO:0000256" key="7">
    <source>
        <dbReference type="ARBA" id="ARBA00023114"/>
    </source>
</evidence>
<dbReference type="PANTHER" id="PTHR38762">
    <property type="entry name" value="CRYPTIC OUTER MEMBRANE PORIN BGLH-RELATED"/>
    <property type="match status" value="1"/>
</dbReference>
<dbReference type="RefSeq" id="WP_211915104.1">
    <property type="nucleotide sequence ID" value="NZ_CP074127.1"/>
</dbReference>
<proteinExistence type="inferred from homology"/>
<evidence type="ECO:0000256" key="4">
    <source>
        <dbReference type="ARBA" id="ARBA00022452"/>
    </source>
</evidence>
<keyword evidence="9" id="KW-0998">Cell outer membrane</keyword>
<evidence type="ECO:0000256" key="10">
    <source>
        <dbReference type="SAM" id="SignalP"/>
    </source>
</evidence>
<evidence type="ECO:0000313" key="12">
    <source>
        <dbReference type="Proteomes" id="UP000680706"/>
    </source>
</evidence>
<gene>
    <name evidence="11" type="ORF">KGB56_23265</name>
</gene>
<dbReference type="InterPro" id="IPR036998">
    <property type="entry name" value="Porin_LamB_sf"/>
</dbReference>
<evidence type="ECO:0000256" key="8">
    <source>
        <dbReference type="ARBA" id="ARBA00023136"/>
    </source>
</evidence>
<keyword evidence="5" id="KW-0812">Transmembrane</keyword>
<evidence type="ECO:0000256" key="1">
    <source>
        <dbReference type="ARBA" id="ARBA00004571"/>
    </source>
</evidence>
<accession>A0ABX8AY80</accession>
<evidence type="ECO:0000256" key="5">
    <source>
        <dbReference type="ARBA" id="ARBA00022692"/>
    </source>
</evidence>
<keyword evidence="11" id="KW-0614">Plasmid</keyword>
<keyword evidence="4" id="KW-1134">Transmembrane beta strand</keyword>
<sequence length="393" mass="43029">MKNALLGTVAALSVLAATAAHAEFEYNQTGYLRIGVGQTEGDKFTAMQLNGAWNKYRLGNESDFYGEYGVGSKYTFENGSALVGGVRAHVAGDNNDLIVDGEFDANVATREFWLGYKGLGEGALSESTVWVGRRFYKRKDIHITDNYYENYSNWDGFGGGLEDVDLGSGKLSVAAFTNGDRNTHTLDARFEGIHLGEDLVGEIGAAYSMTTGDATGDDGAALRLHLQKNNIFGGYMKASLMHGFNAASGFSADGWSDAEDRSITRAQIHGLASITDEVELFYTAWHQLDRNNGDNTNWSSIGIRPQYNVNEDFNLQLELGLDHVQTEDESRTLGKTTFAAAYTFGESGFWARPQLRAFVTYGAWSKAGAVGNTEIFEDKKSGTTYGLQFETWF</sequence>
<dbReference type="InterPro" id="IPR050286">
    <property type="entry name" value="G_neg_Bact_CarbUptk_Porin"/>
</dbReference>
<keyword evidence="12" id="KW-1185">Reference proteome</keyword>
<comment type="subcellular location">
    <subcellularLocation>
        <location evidence="1">Cell outer membrane</location>
        <topology evidence="1">Multi-pass membrane protein</topology>
    </subcellularLocation>
</comment>
<dbReference type="Proteomes" id="UP000680706">
    <property type="component" value="Plasmid pAb134-01"/>
</dbReference>
<comment type="similarity">
    <text evidence="2">Belongs to the porin LamB (TC 1.B.3) family.</text>
</comment>
<feature type="chain" id="PRO_5046484499" evidence="10">
    <location>
        <begin position="23"/>
        <end position="393"/>
    </location>
</feature>
<keyword evidence="6" id="KW-0406">Ion transport</keyword>
<evidence type="ECO:0000256" key="6">
    <source>
        <dbReference type="ARBA" id="ARBA00023065"/>
    </source>
</evidence>
<dbReference type="PANTHER" id="PTHR38762:SF1">
    <property type="entry name" value="CRYPTIC OUTER MEMBRANE PORIN BGLH-RELATED"/>
    <property type="match status" value="1"/>
</dbReference>
<dbReference type="EMBL" id="CP074127">
    <property type="protein sequence ID" value="QUS58256.1"/>
    <property type="molecule type" value="Genomic_DNA"/>
</dbReference>
<protein>
    <submittedName>
        <fullName evidence="11">Carbohydrate porin</fullName>
    </submittedName>
</protein>
<dbReference type="Pfam" id="PF02264">
    <property type="entry name" value="LamB"/>
    <property type="match status" value="1"/>
</dbReference>
<keyword evidence="10" id="KW-0732">Signal</keyword>
<keyword evidence="7" id="KW-0626">Porin</keyword>
<dbReference type="Gene3D" id="2.40.170.10">
    <property type="entry name" value="Porin, LamB type"/>
    <property type="match status" value="1"/>
</dbReference>
<reference evidence="11 12" key="1">
    <citation type="journal article" date="2021" name="Angew. Chem. Int. Ed. Engl.">
        <title>A novel family of nonribosomal peptides modulate collective behavior in Pseudovibrio bacteria isolated from marine sponges.</title>
        <authorList>
            <person name="Ioca L.P."/>
            <person name="Dai Y."/>
            <person name="Kunakom S."/>
            <person name="Diaz-Espinosa J."/>
            <person name="Krunic A."/>
            <person name="Crnkovic C.M."/>
            <person name="Orjala J."/>
            <person name="Sanchez L.M."/>
            <person name="Ferreira A.G."/>
            <person name="Berlinck R.G.S."/>
            <person name="Eustaquio A.S."/>
        </authorList>
    </citation>
    <scope>NUCLEOTIDE SEQUENCE [LARGE SCALE GENOMIC DNA]</scope>
    <source>
        <strain evidence="11 12">Ab134</strain>
        <plasmid evidence="11 12">pAb134-01</plasmid>
    </source>
</reference>
<evidence type="ECO:0000256" key="2">
    <source>
        <dbReference type="ARBA" id="ARBA00007055"/>
    </source>
</evidence>
<keyword evidence="8" id="KW-0472">Membrane</keyword>
<geneLocation type="plasmid" evidence="11 12">
    <name>pAb134-01</name>
</geneLocation>
<dbReference type="InterPro" id="IPR003192">
    <property type="entry name" value="Porin_LamB"/>
</dbReference>
<organism evidence="11 12">
    <name type="scientific">Pseudovibrio brasiliensis</name>
    <dbReference type="NCBI Taxonomy" id="1898042"/>
    <lineage>
        <taxon>Bacteria</taxon>
        <taxon>Pseudomonadati</taxon>
        <taxon>Pseudomonadota</taxon>
        <taxon>Alphaproteobacteria</taxon>
        <taxon>Hyphomicrobiales</taxon>
        <taxon>Stappiaceae</taxon>
        <taxon>Pseudovibrio</taxon>
    </lineage>
</organism>
<name>A0ABX8AY80_9HYPH</name>
<evidence type="ECO:0000256" key="9">
    <source>
        <dbReference type="ARBA" id="ARBA00023237"/>
    </source>
</evidence>
<evidence type="ECO:0000256" key="3">
    <source>
        <dbReference type="ARBA" id="ARBA00022448"/>
    </source>
</evidence>
<keyword evidence="3" id="KW-0813">Transport</keyword>
<feature type="signal peptide" evidence="10">
    <location>
        <begin position="1"/>
        <end position="22"/>
    </location>
</feature>
<evidence type="ECO:0000313" key="11">
    <source>
        <dbReference type="EMBL" id="QUS58256.1"/>
    </source>
</evidence>
<dbReference type="SUPFAM" id="SSF56935">
    <property type="entry name" value="Porins"/>
    <property type="match status" value="1"/>
</dbReference>